<evidence type="ECO:0000313" key="1">
    <source>
        <dbReference type="EMBL" id="OUC41798.1"/>
    </source>
</evidence>
<evidence type="ECO:0000313" key="2">
    <source>
        <dbReference type="Proteomes" id="UP000243006"/>
    </source>
</evidence>
<proteinExistence type="predicted"/>
<sequence>MDDIANDIHCAKQDYSDDSDRETATAKTILLKTYPELNECFLNKLSPLTCLVTSETDINYNN</sequence>
<dbReference type="Proteomes" id="UP000243006">
    <property type="component" value="Unassembled WGS sequence"/>
</dbReference>
<name>A0A1Y3EF89_9BILA</name>
<comment type="caution">
    <text evidence="1">The sequence shown here is derived from an EMBL/GenBank/DDBJ whole genome shotgun (WGS) entry which is preliminary data.</text>
</comment>
<organism evidence="1 2">
    <name type="scientific">Trichinella nativa</name>
    <dbReference type="NCBI Taxonomy" id="6335"/>
    <lineage>
        <taxon>Eukaryota</taxon>
        <taxon>Metazoa</taxon>
        <taxon>Ecdysozoa</taxon>
        <taxon>Nematoda</taxon>
        <taxon>Enoplea</taxon>
        <taxon>Dorylaimia</taxon>
        <taxon>Trichinellida</taxon>
        <taxon>Trichinellidae</taxon>
        <taxon>Trichinella</taxon>
    </lineage>
</organism>
<protein>
    <submittedName>
        <fullName evidence="1">Uncharacterized protein</fullName>
    </submittedName>
</protein>
<dbReference type="EMBL" id="LVZM01019630">
    <property type="protein sequence ID" value="OUC41798.1"/>
    <property type="molecule type" value="Genomic_DNA"/>
</dbReference>
<gene>
    <name evidence="1" type="ORF">D917_10690</name>
</gene>
<dbReference type="AlphaFoldDB" id="A0A1Y3EF89"/>
<accession>A0A1Y3EF89</accession>
<reference evidence="1 2" key="1">
    <citation type="submission" date="2015-04" db="EMBL/GenBank/DDBJ databases">
        <title>Draft genome of the roundworm Trichinella nativa.</title>
        <authorList>
            <person name="Mitreva M."/>
        </authorList>
    </citation>
    <scope>NUCLEOTIDE SEQUENCE [LARGE SCALE GENOMIC DNA]</scope>
    <source>
        <strain evidence="1 2">ISS45</strain>
    </source>
</reference>